<evidence type="ECO:0000313" key="2">
    <source>
        <dbReference type="Proteomes" id="UP001430193"/>
    </source>
</evidence>
<reference evidence="1" key="1">
    <citation type="submission" date="2020-10" db="EMBL/GenBank/DDBJ databases">
        <title>Phylogeny of dyella-like bacteria.</title>
        <authorList>
            <person name="Fu J."/>
        </authorList>
    </citation>
    <scope>NUCLEOTIDE SEQUENCE</scope>
    <source>
        <strain evidence="1">DHON07</strain>
    </source>
</reference>
<gene>
    <name evidence="1" type="ORF">ISS99_19465</name>
</gene>
<dbReference type="InterPro" id="IPR011200">
    <property type="entry name" value="UCP012608"/>
</dbReference>
<dbReference type="RefSeq" id="WP_204633262.1">
    <property type="nucleotide sequence ID" value="NZ_BSOC01000001.1"/>
</dbReference>
<dbReference type="Proteomes" id="UP001430193">
    <property type="component" value="Unassembled WGS sequence"/>
</dbReference>
<accession>A0ABS2KMQ5</accession>
<keyword evidence="2" id="KW-1185">Reference proteome</keyword>
<name>A0ABS2KMQ5_9GAMM</name>
<dbReference type="EMBL" id="JADIKF010000040">
    <property type="protein sequence ID" value="MBM7131708.1"/>
    <property type="molecule type" value="Genomic_DNA"/>
</dbReference>
<dbReference type="PIRSF" id="PIRSF012608">
    <property type="entry name" value="UCP012608"/>
    <property type="match status" value="1"/>
</dbReference>
<comment type="caution">
    <text evidence="1">The sequence shown here is derived from an EMBL/GenBank/DDBJ whole genome shotgun (WGS) entry which is preliminary data.</text>
</comment>
<evidence type="ECO:0000313" key="1">
    <source>
        <dbReference type="EMBL" id="MBM7131708.1"/>
    </source>
</evidence>
<organism evidence="1 2">
    <name type="scientific">Dyella mobilis</name>
    <dbReference type="NCBI Taxonomy" id="1849582"/>
    <lineage>
        <taxon>Bacteria</taxon>
        <taxon>Pseudomonadati</taxon>
        <taxon>Pseudomonadota</taxon>
        <taxon>Gammaproteobacteria</taxon>
        <taxon>Lysobacterales</taxon>
        <taxon>Rhodanobacteraceae</taxon>
        <taxon>Dyella</taxon>
    </lineage>
</organism>
<dbReference type="Pfam" id="PF10094">
    <property type="entry name" value="DUF2332"/>
    <property type="match status" value="1"/>
</dbReference>
<sequence>MATFEAVCDAFARQARYCDEHGSPFTARLLRGLTQVMREGEPALQAVASWHGEPMLDALPLRVAGALHALVLEGCAPELTRHYPGGGEGLDETALSRVAVAALKAYPQVLADYLASPPQTNEVGRAAVLVGGFMTIAAHTQLPLRTLELGASAGLNLRWNGYRYRFGDSVIGEVSSPLELTPAWHGDLPPPAWPVVATSAACDQFPVDISDAAQRQRLRSYVWADQSLRLQQLDAALSAACRQPPLVEQVDAAAWIERQLHESLPEGVATVVYHTIFWTYLNADAQERIARAICTAGRVATAAAPLAWLRFEIGDFRNHPRLLLSVWPGPQDIHLADAQAHGNEIFWHGAAVDELLRTAPRHGAPATSLTIDHFGESP</sequence>
<proteinExistence type="predicted"/>
<protein>
    <submittedName>
        <fullName evidence="1">DUF2332 family protein</fullName>
    </submittedName>
</protein>